<sequence length="254" mass="29240">MKILIIEDEAKAGKALKTMIEKNINSAEVLDILPSVKSALKWFEEHRLPELIFSDIQLSDGLSFEIFRNTEITCPIIFCTAYDEYAIEAFNTNGIDYLLKPIDEDKLSLSIDKYAKLKSYFEGEEAKQKEALIKVEEQISYPGKSTILVYFQDKIIPIKVADVLFFYAKAGIIKVYTSAGKMYHINKTLDELSSELSSYQFFKASRQFIINRECIHSVEQYFGRRLYVKVNIETPEKILISKVSTSMFLNWLSS</sequence>
<evidence type="ECO:0000313" key="4">
    <source>
        <dbReference type="EMBL" id="AEL26224.1"/>
    </source>
</evidence>
<feature type="domain" description="Response regulatory" evidence="2">
    <location>
        <begin position="2"/>
        <end position="115"/>
    </location>
</feature>
<dbReference type="PROSITE" id="PS50930">
    <property type="entry name" value="HTH_LYTTR"/>
    <property type="match status" value="1"/>
</dbReference>
<reference evidence="5" key="1">
    <citation type="submission" date="2011-07" db="EMBL/GenBank/DDBJ databases">
        <title>The complete genome of Cyclobacterium marinum DSM 745.</title>
        <authorList>
            <person name="Lucas S."/>
            <person name="Han J."/>
            <person name="Lapidus A."/>
            <person name="Bruce D."/>
            <person name="Goodwin L."/>
            <person name="Pitluck S."/>
            <person name="Peters L."/>
            <person name="Kyrpides N."/>
            <person name="Mavromatis K."/>
            <person name="Ivanova N."/>
            <person name="Ovchinnikova G."/>
            <person name="Chertkov O."/>
            <person name="Detter J.C."/>
            <person name="Tapia R."/>
            <person name="Han C."/>
            <person name="Land M."/>
            <person name="Hauser L."/>
            <person name="Markowitz V."/>
            <person name="Cheng J.-F."/>
            <person name="Hugenholtz P."/>
            <person name="Woyke T."/>
            <person name="Wu D."/>
            <person name="Tindall B."/>
            <person name="Schuetze A."/>
            <person name="Brambilla E."/>
            <person name="Klenk H.-P."/>
            <person name="Eisen J.A."/>
        </authorList>
    </citation>
    <scope>NUCLEOTIDE SEQUENCE [LARGE SCALE GENOMIC DNA]</scope>
    <source>
        <strain evidence="5">ATCC 25205 / DSM 745 / LMG 13164 / NCIMB 1802</strain>
    </source>
</reference>
<dbReference type="SMART" id="SM00850">
    <property type="entry name" value="LytTR"/>
    <property type="match status" value="1"/>
</dbReference>
<evidence type="ECO:0000259" key="3">
    <source>
        <dbReference type="PROSITE" id="PS50930"/>
    </source>
</evidence>
<dbReference type="RefSeq" id="WP_014020517.1">
    <property type="nucleotide sequence ID" value="NC_015914.1"/>
</dbReference>
<evidence type="ECO:0000259" key="2">
    <source>
        <dbReference type="PROSITE" id="PS50110"/>
    </source>
</evidence>
<dbReference type="eggNOG" id="COG3279">
    <property type="taxonomic scope" value="Bacteria"/>
</dbReference>
<dbReference type="OrthoDB" id="1646880at2"/>
<protein>
    <submittedName>
        <fullName evidence="4">Two component transcriptional regulator, LytTR family</fullName>
    </submittedName>
</protein>
<dbReference type="PANTHER" id="PTHR37299:SF1">
    <property type="entry name" value="STAGE 0 SPORULATION PROTEIN A HOMOLOG"/>
    <property type="match status" value="1"/>
</dbReference>
<keyword evidence="1" id="KW-0597">Phosphoprotein</keyword>
<dbReference type="InterPro" id="IPR007492">
    <property type="entry name" value="LytTR_DNA-bd_dom"/>
</dbReference>
<dbReference type="AlphaFoldDB" id="G0IV00"/>
<dbReference type="SMART" id="SM00448">
    <property type="entry name" value="REC"/>
    <property type="match status" value="1"/>
</dbReference>
<dbReference type="HOGENOM" id="CLU_000445_14_1_10"/>
<name>G0IV00_CYCMS</name>
<dbReference type="Pfam" id="PF00072">
    <property type="entry name" value="Response_reg"/>
    <property type="match status" value="1"/>
</dbReference>
<dbReference type="PANTHER" id="PTHR37299">
    <property type="entry name" value="TRANSCRIPTIONAL REGULATOR-RELATED"/>
    <property type="match status" value="1"/>
</dbReference>
<dbReference type="SUPFAM" id="SSF52172">
    <property type="entry name" value="CheY-like"/>
    <property type="match status" value="1"/>
</dbReference>
<dbReference type="Gene3D" id="2.40.50.1020">
    <property type="entry name" value="LytTr DNA-binding domain"/>
    <property type="match status" value="1"/>
</dbReference>
<dbReference type="STRING" id="880070.Cycma_2483"/>
<dbReference type="Proteomes" id="UP000001635">
    <property type="component" value="Chromosome"/>
</dbReference>
<keyword evidence="5" id="KW-1185">Reference proteome</keyword>
<dbReference type="GO" id="GO:0000156">
    <property type="term" value="F:phosphorelay response regulator activity"/>
    <property type="evidence" value="ECO:0007669"/>
    <property type="project" value="InterPro"/>
</dbReference>
<dbReference type="InterPro" id="IPR001789">
    <property type="entry name" value="Sig_transdc_resp-reg_receiver"/>
</dbReference>
<accession>G0IV00</accession>
<dbReference type="KEGG" id="cmr:Cycma_2483"/>
<dbReference type="Gene3D" id="3.40.50.2300">
    <property type="match status" value="1"/>
</dbReference>
<dbReference type="InterPro" id="IPR011006">
    <property type="entry name" value="CheY-like_superfamily"/>
</dbReference>
<organism evidence="4 5">
    <name type="scientific">Cyclobacterium marinum (strain ATCC 25205 / DSM 745 / LMG 13164 / NCIMB 1802)</name>
    <name type="common">Flectobacillus marinus</name>
    <dbReference type="NCBI Taxonomy" id="880070"/>
    <lineage>
        <taxon>Bacteria</taxon>
        <taxon>Pseudomonadati</taxon>
        <taxon>Bacteroidota</taxon>
        <taxon>Cytophagia</taxon>
        <taxon>Cytophagales</taxon>
        <taxon>Cyclobacteriaceae</taxon>
        <taxon>Cyclobacterium</taxon>
    </lineage>
</organism>
<proteinExistence type="predicted"/>
<evidence type="ECO:0000256" key="1">
    <source>
        <dbReference type="PROSITE-ProRule" id="PRU00169"/>
    </source>
</evidence>
<dbReference type="PROSITE" id="PS50110">
    <property type="entry name" value="RESPONSE_REGULATORY"/>
    <property type="match status" value="1"/>
</dbReference>
<dbReference type="EMBL" id="CP002955">
    <property type="protein sequence ID" value="AEL26224.1"/>
    <property type="molecule type" value="Genomic_DNA"/>
</dbReference>
<dbReference type="InterPro" id="IPR046947">
    <property type="entry name" value="LytR-like"/>
</dbReference>
<gene>
    <name evidence="4" type="ordered locus">Cycma_2483</name>
</gene>
<feature type="domain" description="HTH LytTR-type" evidence="3">
    <location>
        <begin position="147"/>
        <end position="220"/>
    </location>
</feature>
<feature type="modified residue" description="4-aspartylphosphate" evidence="1">
    <location>
        <position position="55"/>
    </location>
</feature>
<evidence type="ECO:0000313" key="5">
    <source>
        <dbReference type="Proteomes" id="UP000001635"/>
    </source>
</evidence>
<dbReference type="GO" id="GO:0003677">
    <property type="term" value="F:DNA binding"/>
    <property type="evidence" value="ECO:0007669"/>
    <property type="project" value="InterPro"/>
</dbReference>
<dbReference type="Pfam" id="PF04397">
    <property type="entry name" value="LytTR"/>
    <property type="match status" value="1"/>
</dbReference>